<dbReference type="RefSeq" id="WP_244682334.1">
    <property type="nucleotide sequence ID" value="NZ_JALIRM010000010.1"/>
</dbReference>
<dbReference type="InterPro" id="IPR041916">
    <property type="entry name" value="Anti_sigma_zinc_sf"/>
</dbReference>
<reference evidence="5 6" key="1">
    <citation type="submission" date="2023-07" db="EMBL/GenBank/DDBJ databases">
        <title>Genomic Encyclopedia of Type Strains, Phase IV (KMG-IV): sequencing the most valuable type-strain genomes for metagenomic binning, comparative biology and taxonomic classification.</title>
        <authorList>
            <person name="Goeker M."/>
        </authorList>
    </citation>
    <scope>NUCLEOTIDE SEQUENCE [LARGE SCALE GENOMIC DNA]</scope>
    <source>
        <strain evidence="5 6">DSM 27848</strain>
    </source>
</reference>
<gene>
    <name evidence="5" type="ORF">J2S14_002671</name>
</gene>
<dbReference type="Gene3D" id="1.10.10.1320">
    <property type="entry name" value="Anti-sigma factor, zinc-finger domain"/>
    <property type="match status" value="1"/>
</dbReference>
<dbReference type="EMBL" id="JAUSUO010000007">
    <property type="protein sequence ID" value="MDQ0343836.1"/>
    <property type="molecule type" value="Genomic_DNA"/>
</dbReference>
<dbReference type="Proteomes" id="UP001232343">
    <property type="component" value="Unassembled WGS sequence"/>
</dbReference>
<keyword evidence="3" id="KW-0472">Membrane</keyword>
<keyword evidence="3" id="KW-1133">Transmembrane helix</keyword>
<comment type="similarity">
    <text evidence="1">Belongs to the zinc-associated anti-sigma factor (ZAS) superfamily. Anti-sigma-W factor family.</text>
</comment>
<keyword evidence="3" id="KW-0812">Transmembrane</keyword>
<evidence type="ECO:0000256" key="3">
    <source>
        <dbReference type="SAM" id="Phobius"/>
    </source>
</evidence>
<dbReference type="InterPro" id="IPR027383">
    <property type="entry name" value="Znf_put"/>
</dbReference>
<keyword evidence="6" id="KW-1185">Reference proteome</keyword>
<evidence type="ECO:0000256" key="2">
    <source>
        <dbReference type="ARBA" id="ARBA00024438"/>
    </source>
</evidence>
<dbReference type="Pfam" id="PF13490">
    <property type="entry name" value="zf-HC2"/>
    <property type="match status" value="1"/>
</dbReference>
<sequence>MKVKACPEEIILYMQESLDSDLSHDEEQKLKDHLQKCPECQKHFQELKRTEAYVKSSSHIKVSSGFTADVMARLPKEKSSAGVKRWLRNHPILAAASLFLVLMAGSVLNIWNDDQKFSVTKQDNLIVENNTVIVPEGEVVNGDITVKNGNLRIEGKVNGNVTIINGKIINGEKYLASAGDVTGDIEEINELFEWLWYKIKDGGKKVVNLFEEE</sequence>
<evidence type="ECO:0000256" key="1">
    <source>
        <dbReference type="ARBA" id="ARBA00024353"/>
    </source>
</evidence>
<accession>A0ABU0D601</accession>
<evidence type="ECO:0000259" key="4">
    <source>
        <dbReference type="Pfam" id="PF13490"/>
    </source>
</evidence>
<feature type="domain" description="Putative zinc-finger" evidence="4">
    <location>
        <begin position="8"/>
        <end position="41"/>
    </location>
</feature>
<evidence type="ECO:0000313" key="6">
    <source>
        <dbReference type="Proteomes" id="UP001232343"/>
    </source>
</evidence>
<comment type="caution">
    <text evidence="5">The sequence shown here is derived from an EMBL/GenBank/DDBJ whole genome shotgun (WGS) entry which is preliminary data.</text>
</comment>
<proteinExistence type="inferred from homology"/>
<protein>
    <recommendedName>
        <fullName evidence="2">Anti-sigma-W factor RsiW</fullName>
    </recommendedName>
</protein>
<organism evidence="5 6">
    <name type="scientific">Lederbergia wuyishanensis</name>
    <dbReference type="NCBI Taxonomy" id="1347903"/>
    <lineage>
        <taxon>Bacteria</taxon>
        <taxon>Bacillati</taxon>
        <taxon>Bacillota</taxon>
        <taxon>Bacilli</taxon>
        <taxon>Bacillales</taxon>
        <taxon>Bacillaceae</taxon>
        <taxon>Lederbergia</taxon>
    </lineage>
</organism>
<name>A0ABU0D601_9BACI</name>
<feature type="transmembrane region" description="Helical" evidence="3">
    <location>
        <begin position="92"/>
        <end position="111"/>
    </location>
</feature>
<evidence type="ECO:0000313" key="5">
    <source>
        <dbReference type="EMBL" id="MDQ0343836.1"/>
    </source>
</evidence>